<dbReference type="Proteomes" id="UP001378956">
    <property type="component" value="Unassembled WGS sequence"/>
</dbReference>
<feature type="domain" description="Immunoglobulin" evidence="1">
    <location>
        <begin position="94"/>
        <end position="167"/>
    </location>
</feature>
<reference evidence="2 3" key="1">
    <citation type="submission" date="2024-03" db="EMBL/GenBank/DDBJ databases">
        <title>Sequence of Lycoming College Course Isolates.</title>
        <authorList>
            <person name="Plotts O."/>
            <person name="Newman J."/>
        </authorList>
    </citation>
    <scope>NUCLEOTIDE SEQUENCE [LARGE SCALE GENOMIC DNA]</scope>
    <source>
        <strain evidence="2 3">CJB-3</strain>
    </source>
</reference>
<feature type="domain" description="Immunoglobulin" evidence="1">
    <location>
        <begin position="913"/>
        <end position="993"/>
    </location>
</feature>
<evidence type="ECO:0000259" key="1">
    <source>
        <dbReference type="SMART" id="SM00409"/>
    </source>
</evidence>
<feature type="non-terminal residue" evidence="2">
    <location>
        <position position="1"/>
    </location>
</feature>
<evidence type="ECO:0000313" key="3">
    <source>
        <dbReference type="Proteomes" id="UP001378956"/>
    </source>
</evidence>
<feature type="non-terminal residue" evidence="2">
    <location>
        <position position="1814"/>
    </location>
</feature>
<dbReference type="InterPro" id="IPR003599">
    <property type="entry name" value="Ig_sub"/>
</dbReference>
<sequence length="1814" mass="185089">STPTAPTVAAAGPVCSGSSATLSVSSPVVGITYTWYSVATGGTVLFTGNSFTTPVLSANTTYYVQASAGTCTSATRTAVAVTVNPLPAQATVSTNNVSISSGQTATLLATASAGATINWYAAPTGGATLATGGSFTTPALTATTTYYVETVNASGCVSSARVPVTVTVVGGPVNPNCNAANSQQSGIEGICLLCAIVDPGNSVDNNFTNYTSIALPVGVAGSGYQRLLFPSSGAATDSIRLDLETPTGLADVTVLGGIQVRIMNGTSVVKTYDLNASLLYLKLLSGNRFSATLPATGIYDRVEVRAGGLVSALVNLRIYGAEVIYPNPTVSATGQTICSGSATVLSAAANGGTTLRWYTDATGGTLVHTGENFTTPVLTVNTTYYIEVSKGSCANKTRIPVTVTVTTAPAKPVVAAVAPVCSGSSAVIPVTSPVTGTTYKWYTVATGGTAIFTGAVFTTPALTVNTTYYVEAANGTCVSATRTAVAVSVNPLPVLPQIQASATTINPGQTAILTATSADANVIFKWYTSATSTTAIATGPTYVTPPLTATTTYYLEATSSTTGCSAPSRVQVTINVNGGGSPNPVPCEAPTLEEHGVRGVALLSGVFNPELAIDNNTKTGSSLVLAIGALNASVYQRLGYSSLSNIGDTVRVLLSAPGKLLSLGILSSIRVGTYENNTNNNDGLAINDPLVRVELLSGNTEALVSFVPTKRFNKIEVSVNSGLAGVLTTVDVNYAQRVPVAPEVTVPNVTACASQTATLTVLNPKAGITYKWYNAAGVFQANGTSFTTPALTANTRYFVEANTASGCTSYRTAVNITVTPTPQTPVLVSNDINTCLGNDVTLAVSNPLTGITYKWYNSTGVYQAGKDGVTFTVTGVNAATSYSVSAVNSCLVESAKATANIKVGTLDKPVITPASVTVRSGARAILTATSSTAGALFKWYDSPTSTTVLATTAEYTTDPLINTGTVDITRTFYVTAELASGCPASARASVVVTVTPNASPTDIPCEAATVDLGYGVDGLGILTGVFNPEKAIDDDAESASSFVMPVGALGASVYQKVGFTSLSNVGDTLRVRVSSPGKLLSLSILSSVELTTLKAGVSNNDMIVVSNPIVHLELLSGDRGAILSFVPQKQFDGVELRIRSGVASVLNTLDFNYAQRAIVAPTVQSATVSACAGTSATLSVQNPIAGIVYRWYKGTEYLTGKDGASLTTDPTLAAGTYDYFVLALRNGCQSAKTKVTVTILASPNAPVAATGNPATTCPNTPVALKVNPVTGVTFNWYDALTGGNLLASNTDTYTTPAGLSVGKHDFYVEAVNGNSCVNTTPRTKITLEVNPTALPTDITVAGANVPFCAGTEATLTATSTTVTSPIFTWYKDAALTDVAFTGATFKTPVLTVTTTYYVTVRGANKCENTAAAAKTVTLTVNPPATAADLAVSGADAPFCAGTIATLTATTTTVTNPVFTWYSDAALTNQLFEGPVYKTPALTASTTLYVTVKGSNKCENLSSGAEIVTITVNPPATAADIAVSGAGTPFCAGAIANLVASSTTVTNPVFTWYKDAALTDVAFTGATFKTPALTATTTYYVTVKGGNKCENAAATAKAVTLTVNPPALAADISVAGADAPFCAGNTAKLTASSTTVANPVFTWYSDAALTNAVFTGAIFNTPALTATKTYYVTVKGSNKCENTAATAKAITLTVNPPALATDINVSGADKPFCAGTTARLTASSTTVTNPVFTWYSDAALTDVVFTGAIFNTPALTATKTYYVTVRGSNKCENAAANAKVVTLTVNPPAIASDITVAGAGAPICFGTTAKLTASS</sequence>
<dbReference type="SMART" id="SM00409">
    <property type="entry name" value="IG"/>
    <property type="match status" value="4"/>
</dbReference>
<keyword evidence="3" id="KW-1185">Reference proteome</keyword>
<accession>A0ABU8NUP0</accession>
<feature type="domain" description="Immunoglobulin" evidence="1">
    <location>
        <begin position="1165"/>
        <end position="1238"/>
    </location>
</feature>
<dbReference type="EMBL" id="JBBEUB010000020">
    <property type="protein sequence ID" value="MEJ2905975.1"/>
    <property type="molecule type" value="Genomic_DNA"/>
</dbReference>
<dbReference type="Pfam" id="PF19081">
    <property type="entry name" value="Ig_7"/>
    <property type="match status" value="15"/>
</dbReference>
<dbReference type="InterPro" id="IPR044023">
    <property type="entry name" value="Ig_7"/>
</dbReference>
<feature type="domain" description="Immunoglobulin" evidence="1">
    <location>
        <begin position="500"/>
        <end position="573"/>
    </location>
</feature>
<dbReference type="RefSeq" id="WP_430709800.1">
    <property type="nucleotide sequence ID" value="NZ_JBBEUB010000020.1"/>
</dbReference>
<proteinExistence type="predicted"/>
<gene>
    <name evidence="2" type="ORF">WAE58_26250</name>
</gene>
<name>A0ABU8NUP0_9SPHI</name>
<protein>
    <recommendedName>
        <fullName evidence="1">Immunoglobulin domain-containing protein</fullName>
    </recommendedName>
</protein>
<organism evidence="2 3">
    <name type="scientific">Pedobacter panaciterrae</name>
    <dbReference type="NCBI Taxonomy" id="363849"/>
    <lineage>
        <taxon>Bacteria</taxon>
        <taxon>Pseudomonadati</taxon>
        <taxon>Bacteroidota</taxon>
        <taxon>Sphingobacteriia</taxon>
        <taxon>Sphingobacteriales</taxon>
        <taxon>Sphingobacteriaceae</taxon>
        <taxon>Pedobacter</taxon>
    </lineage>
</organism>
<comment type="caution">
    <text evidence="2">The sequence shown here is derived from an EMBL/GenBank/DDBJ whole genome shotgun (WGS) entry which is preliminary data.</text>
</comment>
<evidence type="ECO:0000313" key="2">
    <source>
        <dbReference type="EMBL" id="MEJ2905975.1"/>
    </source>
</evidence>